<keyword evidence="2 4" id="KW-0808">Transferase</keyword>
<name>A0A562IFA5_MICOL</name>
<accession>A0A562IFA5</accession>
<dbReference type="PANTHER" id="PTHR30160:SF1">
    <property type="entry name" value="LIPOPOLYSACCHARIDE 1,2-N-ACETYLGLUCOSAMINETRANSFERASE-RELATED"/>
    <property type="match status" value="1"/>
</dbReference>
<dbReference type="OrthoDB" id="9807356at2"/>
<comment type="caution">
    <text evidence="4">The sequence shown here is derived from an EMBL/GenBank/DDBJ whole genome shotgun (WGS) entry which is preliminary data.</text>
</comment>
<dbReference type="GO" id="GO:0009244">
    <property type="term" value="P:lipopolysaccharide core region biosynthetic process"/>
    <property type="evidence" value="ECO:0007669"/>
    <property type="project" value="TreeGrafter"/>
</dbReference>
<dbReference type="Proteomes" id="UP000319825">
    <property type="component" value="Unassembled WGS sequence"/>
</dbReference>
<reference evidence="4 5" key="1">
    <citation type="submission" date="2019-07" db="EMBL/GenBank/DDBJ databases">
        <title>R&amp;d 2014.</title>
        <authorList>
            <person name="Klenk H.-P."/>
        </authorList>
    </citation>
    <scope>NUCLEOTIDE SEQUENCE [LARGE SCALE GENOMIC DNA]</scope>
    <source>
        <strain evidence="4 5">DSM 43868</strain>
    </source>
</reference>
<keyword evidence="1" id="KW-0328">Glycosyltransferase</keyword>
<dbReference type="GO" id="GO:0005829">
    <property type="term" value="C:cytosol"/>
    <property type="evidence" value="ECO:0007669"/>
    <property type="project" value="TreeGrafter"/>
</dbReference>
<dbReference type="GO" id="GO:0008713">
    <property type="term" value="F:ADP-heptose-lipopolysaccharide heptosyltransferase activity"/>
    <property type="evidence" value="ECO:0007669"/>
    <property type="project" value="TreeGrafter"/>
</dbReference>
<proteinExistence type="predicted"/>
<dbReference type="Gene3D" id="3.40.50.2000">
    <property type="entry name" value="Glycogen Phosphorylase B"/>
    <property type="match status" value="2"/>
</dbReference>
<dbReference type="PANTHER" id="PTHR30160">
    <property type="entry name" value="TETRAACYLDISACCHARIDE 4'-KINASE-RELATED"/>
    <property type="match status" value="1"/>
</dbReference>
<organism evidence="4 5">
    <name type="scientific">Micromonospora olivasterospora</name>
    <dbReference type="NCBI Taxonomy" id="1880"/>
    <lineage>
        <taxon>Bacteria</taxon>
        <taxon>Bacillati</taxon>
        <taxon>Actinomycetota</taxon>
        <taxon>Actinomycetes</taxon>
        <taxon>Micromonosporales</taxon>
        <taxon>Micromonosporaceae</taxon>
        <taxon>Micromonospora</taxon>
    </lineage>
</organism>
<dbReference type="Pfam" id="PF01075">
    <property type="entry name" value="Glyco_transf_9"/>
    <property type="match status" value="1"/>
</dbReference>
<keyword evidence="5" id="KW-1185">Reference proteome</keyword>
<feature type="compositionally biased region" description="Basic and acidic residues" evidence="3">
    <location>
        <begin position="275"/>
        <end position="300"/>
    </location>
</feature>
<evidence type="ECO:0000256" key="1">
    <source>
        <dbReference type="ARBA" id="ARBA00022676"/>
    </source>
</evidence>
<dbReference type="InterPro" id="IPR002201">
    <property type="entry name" value="Glyco_trans_9"/>
</dbReference>
<dbReference type="AlphaFoldDB" id="A0A562IFA5"/>
<evidence type="ECO:0000313" key="5">
    <source>
        <dbReference type="Proteomes" id="UP000319825"/>
    </source>
</evidence>
<gene>
    <name evidence="4" type="ORF">JD77_04404</name>
</gene>
<evidence type="ECO:0000256" key="2">
    <source>
        <dbReference type="ARBA" id="ARBA00022679"/>
    </source>
</evidence>
<evidence type="ECO:0000256" key="3">
    <source>
        <dbReference type="SAM" id="MobiDB-lite"/>
    </source>
</evidence>
<feature type="region of interest" description="Disordered" evidence="3">
    <location>
        <begin position="260"/>
        <end position="301"/>
    </location>
</feature>
<dbReference type="InterPro" id="IPR051199">
    <property type="entry name" value="LPS_LOS_Heptosyltrfase"/>
</dbReference>
<evidence type="ECO:0000313" key="4">
    <source>
        <dbReference type="EMBL" id="TWH69395.1"/>
    </source>
</evidence>
<dbReference type="CDD" id="cd03789">
    <property type="entry name" value="GT9_LPS_heptosyltransferase"/>
    <property type="match status" value="1"/>
</dbReference>
<dbReference type="SUPFAM" id="SSF53756">
    <property type="entry name" value="UDP-Glycosyltransferase/glycogen phosphorylase"/>
    <property type="match status" value="1"/>
</dbReference>
<dbReference type="RefSeq" id="WP_145775952.1">
    <property type="nucleotide sequence ID" value="NZ_BAAATQ010000009.1"/>
</dbReference>
<dbReference type="EMBL" id="VLKE01000001">
    <property type="protein sequence ID" value="TWH69395.1"/>
    <property type="molecule type" value="Genomic_DNA"/>
</dbReference>
<protein>
    <submittedName>
        <fullName evidence="4">ADP-heptose:LPS heptosyltransferase</fullName>
    </submittedName>
</protein>
<sequence length="332" mass="35039">MILVLRALGVGDLATAVPALRALRAAAPDREIALVAPRWLAPLVELVGGVDRLVPVSGLGPLPWPGPPPDLAVNLHGRGPRSHRVLAATCPGRLLAFANPDAGHVDGPRWRDDEHEVDRWVRLLTWYGIPADRADLALRRPAPGRAPSGATVLHPGTKLAVKRWPAERYAALARRLTGRGHRVVVTGSAEERELAGWVAYHGGLGPEAVLAGRTDLGDLAALVAYARLVVSNDTGIAHLATAYGTPSVVLFGPVPPARWGPPPDRPRHRVLWAGDRGHPAPDLGRERSSAGDWPGRDGGRTDPALAAVGLDEVLAAVDEAERAVRISGAVTA</sequence>